<reference evidence="1" key="1">
    <citation type="submission" date="2018-02" db="EMBL/GenBank/DDBJ databases">
        <title>Rhizophora mucronata_Transcriptome.</title>
        <authorList>
            <person name="Meera S.P."/>
            <person name="Sreeshan A."/>
            <person name="Augustine A."/>
        </authorList>
    </citation>
    <scope>NUCLEOTIDE SEQUENCE</scope>
    <source>
        <tissue evidence="1">Leaf</tissue>
    </source>
</reference>
<organism evidence="1">
    <name type="scientific">Rhizophora mucronata</name>
    <name type="common">Asiatic mangrove</name>
    <dbReference type="NCBI Taxonomy" id="61149"/>
    <lineage>
        <taxon>Eukaryota</taxon>
        <taxon>Viridiplantae</taxon>
        <taxon>Streptophyta</taxon>
        <taxon>Embryophyta</taxon>
        <taxon>Tracheophyta</taxon>
        <taxon>Spermatophyta</taxon>
        <taxon>Magnoliopsida</taxon>
        <taxon>eudicotyledons</taxon>
        <taxon>Gunneridae</taxon>
        <taxon>Pentapetalae</taxon>
        <taxon>rosids</taxon>
        <taxon>fabids</taxon>
        <taxon>Malpighiales</taxon>
        <taxon>Rhizophoraceae</taxon>
        <taxon>Rhizophora</taxon>
    </lineage>
</organism>
<evidence type="ECO:0000313" key="1">
    <source>
        <dbReference type="EMBL" id="MBX51319.1"/>
    </source>
</evidence>
<dbReference type="EMBL" id="GGEC01070835">
    <property type="protein sequence ID" value="MBX51319.1"/>
    <property type="molecule type" value="Transcribed_RNA"/>
</dbReference>
<dbReference type="AlphaFoldDB" id="A0A2P2P9E1"/>
<name>A0A2P2P9E1_RHIMU</name>
<accession>A0A2P2P9E1</accession>
<proteinExistence type="predicted"/>
<protein>
    <submittedName>
        <fullName evidence="1">Uncharacterized protein</fullName>
    </submittedName>
</protein>
<sequence length="48" mass="5507">MKLLYCEVWKRVNVHNLTPVSTKRLFSQLKPVTPKSHLSNLLSSILDA</sequence>